<dbReference type="Gene3D" id="2.40.128.20">
    <property type="match status" value="1"/>
</dbReference>
<comment type="caution">
    <text evidence="1">The sequence shown here is derived from an EMBL/GenBank/DDBJ whole genome shotgun (WGS) entry which is preliminary data.</text>
</comment>
<sequence>MQGMSPVLIRIVSRQDEETVEQTLAGQLYRKGKSLYIRYEEPGADGSRGSVRTLLKVTQEELKVIRHGEVESEQSFRKGSSLSGFYRSPYTRFALIAHTRDLRVRMQGASGEIYWEYELEIHDAISGHFAVSLTIQEEVKRHDD</sequence>
<proteinExistence type="predicted"/>
<dbReference type="SUPFAM" id="SSF50814">
    <property type="entry name" value="Lipocalins"/>
    <property type="match status" value="1"/>
</dbReference>
<dbReference type="RefSeq" id="WP_166280186.1">
    <property type="nucleotide sequence ID" value="NZ_JAAFGS010000017.1"/>
</dbReference>
<dbReference type="InterPro" id="IPR012674">
    <property type="entry name" value="Calycin"/>
</dbReference>
<organism evidence="1 2">
    <name type="scientific">Saccharibacillus alkalitolerans</name>
    <dbReference type="NCBI Taxonomy" id="2705290"/>
    <lineage>
        <taxon>Bacteria</taxon>
        <taxon>Bacillati</taxon>
        <taxon>Bacillota</taxon>
        <taxon>Bacilli</taxon>
        <taxon>Bacillales</taxon>
        <taxon>Paenibacillaceae</taxon>
        <taxon>Saccharibacillus</taxon>
    </lineage>
</organism>
<keyword evidence="2" id="KW-1185">Reference proteome</keyword>
<evidence type="ECO:0000313" key="2">
    <source>
        <dbReference type="Proteomes" id="UP000800303"/>
    </source>
</evidence>
<dbReference type="InterPro" id="IPR015231">
    <property type="entry name" value="DUF1934"/>
</dbReference>
<accession>A0ABX0FDX5</accession>
<reference evidence="1 2" key="1">
    <citation type="submission" date="2020-01" db="EMBL/GenBank/DDBJ databases">
        <title>Polyphasic characterisation and genomic insights into a novel alkali tolerant bacterium VR-M41.</title>
        <authorList>
            <person name="Vemuluri V.R."/>
        </authorList>
    </citation>
    <scope>NUCLEOTIDE SEQUENCE [LARGE SCALE GENOMIC DNA]</scope>
    <source>
        <strain evidence="1 2">VR-M41</strain>
    </source>
</reference>
<evidence type="ECO:0000313" key="1">
    <source>
        <dbReference type="EMBL" id="NGZ78209.1"/>
    </source>
</evidence>
<protein>
    <submittedName>
        <fullName evidence="1">DUF1934 domain-containing protein</fullName>
    </submittedName>
</protein>
<dbReference type="EMBL" id="JAAFGS010000017">
    <property type="protein sequence ID" value="NGZ78209.1"/>
    <property type="molecule type" value="Genomic_DNA"/>
</dbReference>
<dbReference type="Proteomes" id="UP000800303">
    <property type="component" value="Unassembled WGS sequence"/>
</dbReference>
<gene>
    <name evidence="1" type="ORF">GYN08_23210</name>
</gene>
<name>A0ABX0FDX5_9BACL</name>
<dbReference type="Pfam" id="PF09148">
    <property type="entry name" value="DUF1934"/>
    <property type="match status" value="1"/>
</dbReference>